<dbReference type="InterPro" id="IPR036397">
    <property type="entry name" value="RNaseH_sf"/>
</dbReference>
<dbReference type="AlphaFoldDB" id="A0A3B5A2P4"/>
<dbReference type="InterPro" id="IPR001888">
    <property type="entry name" value="Transposase_1"/>
</dbReference>
<sequence length="124" mass="14734">MSMGIVHCKFLPQGQTINQHVYKEILRRLLRSVREKRREFWQDKSWLLHHDNAPAHNKNTAVLEHPSYSPHLAPWDFFLFPKFKGVIKGTRFEDVNNIKMAVTTELRLGKCLRLQGDYFEGENW</sequence>
<dbReference type="GeneTree" id="ENSGT00940000175405"/>
<organism evidence="1">
    <name type="scientific">Stegastes partitus</name>
    <name type="common">bicolor damselfish</name>
    <dbReference type="NCBI Taxonomy" id="144197"/>
    <lineage>
        <taxon>Eukaryota</taxon>
        <taxon>Metazoa</taxon>
        <taxon>Chordata</taxon>
        <taxon>Craniata</taxon>
        <taxon>Vertebrata</taxon>
        <taxon>Euteleostomi</taxon>
        <taxon>Actinopterygii</taxon>
        <taxon>Neopterygii</taxon>
        <taxon>Teleostei</taxon>
        <taxon>Neoteleostei</taxon>
        <taxon>Acanthomorphata</taxon>
        <taxon>Ovalentaria</taxon>
        <taxon>Pomacentridae</taxon>
        <taxon>Stegastes</taxon>
    </lineage>
</organism>
<dbReference type="PANTHER" id="PTHR46060:SF1">
    <property type="entry name" value="MARINER MOS1 TRANSPOSASE-LIKE PROTEIN"/>
    <property type="match status" value="1"/>
</dbReference>
<dbReference type="Ensembl" id="ENSSPAT00000015153.1">
    <property type="protein sequence ID" value="ENSSPAP00000014910.1"/>
    <property type="gene ID" value="ENSSPAG00000011241.1"/>
</dbReference>
<dbReference type="Gene3D" id="3.30.420.10">
    <property type="entry name" value="Ribonuclease H-like superfamily/Ribonuclease H"/>
    <property type="match status" value="1"/>
</dbReference>
<dbReference type="PANTHER" id="PTHR46060">
    <property type="entry name" value="MARINER MOS1 TRANSPOSASE-LIKE PROTEIN"/>
    <property type="match status" value="1"/>
</dbReference>
<dbReference type="Pfam" id="PF01359">
    <property type="entry name" value="Transposase_1"/>
    <property type="match status" value="1"/>
</dbReference>
<evidence type="ECO:0000313" key="1">
    <source>
        <dbReference type="Ensembl" id="ENSSPAP00000014910.1"/>
    </source>
</evidence>
<name>A0A3B5A2P4_9TELE</name>
<dbReference type="GO" id="GO:0003676">
    <property type="term" value="F:nucleic acid binding"/>
    <property type="evidence" value="ECO:0007669"/>
    <property type="project" value="InterPro"/>
</dbReference>
<protein>
    <recommendedName>
        <fullName evidence="2">Tc1-like transposase DDE domain-containing protein</fullName>
    </recommendedName>
</protein>
<evidence type="ECO:0008006" key="2">
    <source>
        <dbReference type="Google" id="ProtNLM"/>
    </source>
</evidence>
<accession>A0A3B5A2P4</accession>
<proteinExistence type="predicted"/>
<dbReference type="InterPro" id="IPR052709">
    <property type="entry name" value="Transposase-MT_Hybrid"/>
</dbReference>
<reference evidence="1" key="1">
    <citation type="submission" date="2023-09" db="UniProtKB">
        <authorList>
            <consortium name="Ensembl"/>
        </authorList>
    </citation>
    <scope>IDENTIFICATION</scope>
</reference>